<proteinExistence type="predicted"/>
<evidence type="ECO:0000313" key="2">
    <source>
        <dbReference type="Proteomes" id="UP001144256"/>
    </source>
</evidence>
<reference evidence="1" key="1">
    <citation type="submission" date="2022-06" db="EMBL/GenBank/DDBJ databases">
        <title>Vallitalea longa sp. nov., an anaerobic bacterium isolated from marine sediment.</title>
        <authorList>
            <person name="Hirano S."/>
            <person name="Terahara T."/>
            <person name="Mori K."/>
            <person name="Hamada M."/>
            <person name="Matsumoto R."/>
            <person name="Kobayashi T."/>
        </authorList>
    </citation>
    <scope>NUCLEOTIDE SEQUENCE</scope>
    <source>
        <strain evidence="1">SH18-1</strain>
    </source>
</reference>
<name>A0A9W5YFG2_9FIRM</name>
<keyword evidence="2" id="KW-1185">Reference proteome</keyword>
<protein>
    <submittedName>
        <fullName evidence="1">Uncharacterized protein</fullName>
    </submittedName>
</protein>
<accession>A0A9W5YFG2</accession>
<gene>
    <name evidence="1" type="ORF">SH1V18_42610</name>
</gene>
<organism evidence="1 2">
    <name type="scientific">Vallitalea longa</name>
    <dbReference type="NCBI Taxonomy" id="2936439"/>
    <lineage>
        <taxon>Bacteria</taxon>
        <taxon>Bacillati</taxon>
        <taxon>Bacillota</taxon>
        <taxon>Clostridia</taxon>
        <taxon>Lachnospirales</taxon>
        <taxon>Vallitaleaceae</taxon>
        <taxon>Vallitalea</taxon>
    </lineage>
</organism>
<sequence>MKGSRRIILLLGIILTVTFRINSITVSCEESEIDKYSSYRLLSITAKQFCNGTVLDNDGKVWYVRGGGMAVGYCLEGPDEIPGMVNAVLIGDKISLLSNGTIWSWNVYPMVEHQLGVLPDNLAVSDIVKIFNYDDYIFILDNKGVLYYIYSYDKKIEMGCNSFGITKLLENVKDIGYGYMLDNNGKVYWFDITNENNKETIKLNFVMDNVKQLVSGEYYSSLCLNNSGEVFGLNNIKDIKKDNLSLPVKLTYIPLMRMLFDTCNPSIIFDSVGEDMDGNLVGLRFGSYPIETENRIEYKKLIIYDYRDIFILNSRHVIIVRNDNTVKDWFACFPNEFDFISPENLDKQK</sequence>
<comment type="caution">
    <text evidence="1">The sequence shown here is derived from an EMBL/GenBank/DDBJ whole genome shotgun (WGS) entry which is preliminary data.</text>
</comment>
<dbReference type="Proteomes" id="UP001144256">
    <property type="component" value="Unassembled WGS sequence"/>
</dbReference>
<dbReference type="InterPro" id="IPR009091">
    <property type="entry name" value="RCC1/BLIP-II"/>
</dbReference>
<dbReference type="EMBL" id="BRLB01000021">
    <property type="protein sequence ID" value="GKX31781.1"/>
    <property type="molecule type" value="Genomic_DNA"/>
</dbReference>
<dbReference type="RefSeq" id="WP_281819077.1">
    <property type="nucleotide sequence ID" value="NZ_BRLB01000021.1"/>
</dbReference>
<evidence type="ECO:0000313" key="1">
    <source>
        <dbReference type="EMBL" id="GKX31781.1"/>
    </source>
</evidence>
<dbReference type="AlphaFoldDB" id="A0A9W5YFG2"/>
<dbReference type="SUPFAM" id="SSF50985">
    <property type="entry name" value="RCC1/BLIP-II"/>
    <property type="match status" value="1"/>
</dbReference>